<dbReference type="InterPro" id="IPR000425">
    <property type="entry name" value="MIP"/>
</dbReference>
<evidence type="ECO:0000313" key="8">
    <source>
        <dbReference type="Proteomes" id="UP001187682"/>
    </source>
</evidence>
<dbReference type="PANTHER" id="PTHR47002:SF2">
    <property type="entry name" value="AQUAPORIN AQPAE.A-LIKE"/>
    <property type="match status" value="1"/>
</dbReference>
<feature type="transmembrane region" description="Helical" evidence="6">
    <location>
        <begin position="217"/>
        <end position="239"/>
    </location>
</feature>
<evidence type="ECO:0000256" key="3">
    <source>
        <dbReference type="ARBA" id="ARBA00022989"/>
    </source>
</evidence>
<keyword evidence="8" id="KW-1185">Reference proteome</keyword>
<dbReference type="PANTHER" id="PTHR47002">
    <property type="entry name" value="AQUAPORIN-LIKE"/>
    <property type="match status" value="1"/>
</dbReference>
<comment type="subcellular location">
    <subcellularLocation>
        <location evidence="1">Membrane</location>
        <topology evidence="1">Multi-pass membrane protein</topology>
    </subcellularLocation>
</comment>
<keyword evidence="3 6" id="KW-1133">Transmembrane helix</keyword>
<organism evidence="7 8">
    <name type="scientific">Cephalotrichum gorgonifer</name>
    <dbReference type="NCBI Taxonomy" id="2041049"/>
    <lineage>
        <taxon>Eukaryota</taxon>
        <taxon>Fungi</taxon>
        <taxon>Dikarya</taxon>
        <taxon>Ascomycota</taxon>
        <taxon>Pezizomycotina</taxon>
        <taxon>Sordariomycetes</taxon>
        <taxon>Hypocreomycetidae</taxon>
        <taxon>Microascales</taxon>
        <taxon>Microascaceae</taxon>
        <taxon>Cephalotrichum</taxon>
    </lineage>
</organism>
<keyword evidence="4 6" id="KW-0472">Membrane</keyword>
<name>A0AAE8MN10_9PEZI</name>
<protein>
    <submittedName>
        <fullName evidence="7">Related to aquaporin</fullName>
    </submittedName>
</protein>
<dbReference type="AlphaFoldDB" id="A0AAE8MN10"/>
<comment type="similarity">
    <text evidence="5">Belongs to the MIP/aquaporin (TC 1.A.8) family.</text>
</comment>
<evidence type="ECO:0000256" key="4">
    <source>
        <dbReference type="ARBA" id="ARBA00023136"/>
    </source>
</evidence>
<dbReference type="Gene3D" id="1.20.1080.10">
    <property type="entry name" value="Glycerol uptake facilitator protein"/>
    <property type="match status" value="1"/>
</dbReference>
<feature type="transmembrane region" description="Helical" evidence="6">
    <location>
        <begin position="178"/>
        <end position="197"/>
    </location>
</feature>
<dbReference type="SUPFAM" id="SSF81338">
    <property type="entry name" value="Aquaporin-like"/>
    <property type="match status" value="1"/>
</dbReference>
<evidence type="ECO:0000256" key="2">
    <source>
        <dbReference type="ARBA" id="ARBA00022692"/>
    </source>
</evidence>
<evidence type="ECO:0000256" key="5">
    <source>
        <dbReference type="RuleBase" id="RU000477"/>
    </source>
</evidence>
<comment type="caution">
    <text evidence="7">The sequence shown here is derived from an EMBL/GenBank/DDBJ whole genome shotgun (WGS) entry which is preliminary data.</text>
</comment>
<accession>A0AAE8MN10</accession>
<dbReference type="GO" id="GO:0015267">
    <property type="term" value="F:channel activity"/>
    <property type="evidence" value="ECO:0007669"/>
    <property type="project" value="InterPro"/>
</dbReference>
<dbReference type="EMBL" id="ONZQ02000001">
    <property type="protein sequence ID" value="SPN96496.1"/>
    <property type="molecule type" value="Genomic_DNA"/>
</dbReference>
<keyword evidence="5" id="KW-0813">Transport</keyword>
<evidence type="ECO:0000313" key="7">
    <source>
        <dbReference type="EMBL" id="SPN96496.1"/>
    </source>
</evidence>
<evidence type="ECO:0000256" key="1">
    <source>
        <dbReference type="ARBA" id="ARBA00004141"/>
    </source>
</evidence>
<feature type="transmembrane region" description="Helical" evidence="6">
    <location>
        <begin position="90"/>
        <end position="115"/>
    </location>
</feature>
<dbReference type="Proteomes" id="UP001187682">
    <property type="component" value="Unassembled WGS sequence"/>
</dbReference>
<feature type="transmembrane region" description="Helical" evidence="6">
    <location>
        <begin position="260"/>
        <end position="280"/>
    </location>
</feature>
<sequence length="301" mass="32044">MHTYVEDSPRSDVKVASVAAFSGSFAPNARPADTFKLPWYQRREYFLGGWLDPEIWKAAFIETVGTTCLVVTSGHIAATLMSYGTTQIGAYIGISSIFLLSVFIYATAGLTGGHLNPMVTFSSIITGLCPLSRGTLYICAQTAGSALAGGIIIGIYGRERAVQIHGGGCFYDPSHMSSGQVFLSETFASFVLLYLAYGVGLDPRQALLFGPKFGPLLVGLSVGLVAFATSGMAPGYAGAQMHPARCFAFGIARRNLSGQWIWWFGPALAAVLFAAIYNMVPPTPRKEAQDSSTPTLNINPA</sequence>
<dbReference type="PRINTS" id="PR00783">
    <property type="entry name" value="MINTRINSICP"/>
</dbReference>
<dbReference type="GO" id="GO:0016020">
    <property type="term" value="C:membrane"/>
    <property type="evidence" value="ECO:0007669"/>
    <property type="project" value="UniProtKB-SubCell"/>
</dbReference>
<keyword evidence="2 5" id="KW-0812">Transmembrane</keyword>
<proteinExistence type="inferred from homology"/>
<reference evidence="7" key="1">
    <citation type="submission" date="2018-03" db="EMBL/GenBank/DDBJ databases">
        <authorList>
            <person name="Guldener U."/>
        </authorList>
    </citation>
    <scope>NUCLEOTIDE SEQUENCE</scope>
</reference>
<evidence type="ECO:0000256" key="6">
    <source>
        <dbReference type="SAM" id="Phobius"/>
    </source>
</evidence>
<dbReference type="Pfam" id="PF00230">
    <property type="entry name" value="MIP"/>
    <property type="match status" value="1"/>
</dbReference>
<feature type="transmembrane region" description="Helical" evidence="6">
    <location>
        <begin position="135"/>
        <end position="157"/>
    </location>
</feature>
<gene>
    <name evidence="7" type="ORF">DNG_00024</name>
</gene>
<dbReference type="InterPro" id="IPR023271">
    <property type="entry name" value="Aquaporin-like"/>
</dbReference>